<evidence type="ECO:0000259" key="3">
    <source>
        <dbReference type="Pfam" id="PF01555"/>
    </source>
</evidence>
<keyword evidence="1 4" id="KW-0489">Methyltransferase</keyword>
<comment type="caution">
    <text evidence="4">The sequence shown here is derived from an EMBL/GenBank/DDBJ whole genome shotgun (WGS) entry which is preliminary data.</text>
</comment>
<dbReference type="InterPro" id="IPR002941">
    <property type="entry name" value="DNA_methylase_N4/N6"/>
</dbReference>
<dbReference type="GO" id="GO:0003677">
    <property type="term" value="F:DNA binding"/>
    <property type="evidence" value="ECO:0007669"/>
    <property type="project" value="InterPro"/>
</dbReference>
<dbReference type="GO" id="GO:0032259">
    <property type="term" value="P:methylation"/>
    <property type="evidence" value="ECO:0007669"/>
    <property type="project" value="UniProtKB-KW"/>
</dbReference>
<accession>A0A532UYW3</accession>
<dbReference type="Gene3D" id="3.40.50.150">
    <property type="entry name" value="Vaccinia Virus protein VP39"/>
    <property type="match status" value="2"/>
</dbReference>
<name>A0A532UYW3_UNCL8</name>
<dbReference type="SUPFAM" id="SSF53335">
    <property type="entry name" value="S-adenosyl-L-methionine-dependent methyltransferases"/>
    <property type="match status" value="2"/>
</dbReference>
<sequence length="510" mass="58110">MKNSNFIGLPFSGQISLFKDVDKDNYNKQILIPEGYKGFSAFHKYWGKKPVEYLVFLIEILTVPGEIILDPFLGSGLIVREAVSRGRNFIGIDINPISVEMAVLSLDLPLLSSFKEAIEQMHIEVRPEIEKTYKMKDSRIATHYLWEGDSLKSVWIAGRGKGKRQEIKPDNHDLDNLAKHYNYQSEFIREIKLFQNSRINTFKGMTTREIFTGRALFNIDLLLEYINSQPEQLRRALLLSLTAASGQMSKMVFAITGRGKTNGVRSDKIEVGSWVIGYWRPKLHFEINVWNCFINRALKLQKLLSDLKKPPHIRIVNDLDPLIGNCETTACIIGSDARVKMNEIKDESVSLVLTDPPHSDRIPYLELSELWNSIIGSESDFTKEIVVSNAKGRNKTKSVYSNEMKNFFSEAIRVTKKGGFIAFLFNARDELSWSYLKDFKELSEGIEYVGYFPMAYSANSVVQDNRKGGLKNDYILIYQKNTSTCSSTNHLSILNHLPGWSISFPTLKGD</sequence>
<gene>
    <name evidence="4" type="ORF">CEE37_10250</name>
</gene>
<protein>
    <submittedName>
        <fullName evidence="4">Type II modification methylase</fullName>
    </submittedName>
</protein>
<dbReference type="PRINTS" id="PR00508">
    <property type="entry name" value="S21N4MTFRASE"/>
</dbReference>
<dbReference type="InterPro" id="IPR029063">
    <property type="entry name" value="SAM-dependent_MTases_sf"/>
</dbReference>
<evidence type="ECO:0000256" key="2">
    <source>
        <dbReference type="ARBA" id="ARBA00022679"/>
    </source>
</evidence>
<keyword evidence="2" id="KW-0808">Transferase</keyword>
<dbReference type="InterPro" id="IPR001091">
    <property type="entry name" value="RM_Methyltransferase"/>
</dbReference>
<dbReference type="EMBL" id="NJBN01000006">
    <property type="protein sequence ID" value="TKJ40108.1"/>
    <property type="molecule type" value="Genomic_DNA"/>
</dbReference>
<evidence type="ECO:0000313" key="5">
    <source>
        <dbReference type="Proteomes" id="UP000319619"/>
    </source>
</evidence>
<dbReference type="Proteomes" id="UP000319619">
    <property type="component" value="Unassembled WGS sequence"/>
</dbReference>
<feature type="domain" description="DNA methylase N-4/N-6" evidence="3">
    <location>
        <begin position="31"/>
        <end position="102"/>
    </location>
</feature>
<evidence type="ECO:0000256" key="1">
    <source>
        <dbReference type="ARBA" id="ARBA00022603"/>
    </source>
</evidence>
<dbReference type="Pfam" id="PF01555">
    <property type="entry name" value="N6_N4_Mtase"/>
    <property type="match status" value="1"/>
</dbReference>
<reference evidence="4 5" key="1">
    <citation type="submission" date="2017-06" db="EMBL/GenBank/DDBJ databases">
        <title>Novel microbial phyla capable of carbon fixation and sulfur reduction in deep-sea sediments.</title>
        <authorList>
            <person name="Huang J."/>
            <person name="Baker B."/>
            <person name="Wang Y."/>
        </authorList>
    </citation>
    <scope>NUCLEOTIDE SEQUENCE [LARGE SCALE GENOMIC DNA]</scope>
    <source>
        <strain evidence="4">B3_LCP</strain>
    </source>
</reference>
<dbReference type="AlphaFoldDB" id="A0A532UYW3"/>
<evidence type="ECO:0000313" key="4">
    <source>
        <dbReference type="EMBL" id="TKJ40108.1"/>
    </source>
</evidence>
<proteinExistence type="predicted"/>
<organism evidence="4 5">
    <name type="scientific">candidate division LCP-89 bacterium B3_LCP</name>
    <dbReference type="NCBI Taxonomy" id="2012998"/>
    <lineage>
        <taxon>Bacteria</taxon>
        <taxon>Pseudomonadati</taxon>
        <taxon>Bacteria division LCP-89</taxon>
    </lineage>
</organism>
<dbReference type="GO" id="GO:0008170">
    <property type="term" value="F:N-methyltransferase activity"/>
    <property type="evidence" value="ECO:0007669"/>
    <property type="project" value="InterPro"/>
</dbReference>